<evidence type="ECO:0000313" key="2">
    <source>
        <dbReference type="Proteomes" id="UP000339249"/>
    </source>
</evidence>
<accession>A0A1V2BHC4</accession>
<dbReference type="EMBL" id="CABDVU010000001">
    <property type="protein sequence ID" value="VTN09082.1"/>
    <property type="molecule type" value="Genomic_DNA"/>
</dbReference>
<dbReference type="RefSeq" id="WP_045858188.1">
    <property type="nucleotide sequence ID" value="NZ_CACSIR010000004.1"/>
</dbReference>
<evidence type="ECO:0000313" key="1">
    <source>
        <dbReference type="EMBL" id="VTN09082.1"/>
    </source>
</evidence>
<dbReference type="Pfam" id="PF19942">
    <property type="entry name" value="DUF6404"/>
    <property type="match status" value="1"/>
</dbReference>
<sequence>MNFDEKKSRAFALMAERNMRRSEYVPPLYRLLWKAGWKVPPPVFNPFWSNFLLSAAGFSLLIIPIMLLLNWRSVPDEWPQILRNCLQMGLIYGLLDAGHHFIRRKANRLPGWNKLV</sequence>
<organism evidence="1 2">
    <name type="scientific">Raoultella terrigena</name>
    <name type="common">Klebsiella terrigena</name>
    <dbReference type="NCBI Taxonomy" id="577"/>
    <lineage>
        <taxon>Bacteria</taxon>
        <taxon>Pseudomonadati</taxon>
        <taxon>Pseudomonadota</taxon>
        <taxon>Gammaproteobacteria</taxon>
        <taxon>Enterobacterales</taxon>
        <taxon>Enterobacteriaceae</taxon>
        <taxon>Klebsiella/Raoultella group</taxon>
        <taxon>Raoultella</taxon>
    </lineage>
</organism>
<protein>
    <submittedName>
        <fullName evidence="1">Uncharacterized protein</fullName>
    </submittedName>
</protein>
<gene>
    <name evidence="1" type="ORF">NCTC9185_00965</name>
</gene>
<dbReference type="AlphaFoldDB" id="A0A1V2BHC4"/>
<dbReference type="InterPro" id="IPR045644">
    <property type="entry name" value="DUF6404"/>
</dbReference>
<name>A0A1V2BHC4_RAOTE</name>
<reference evidence="1 2" key="1">
    <citation type="submission" date="2019-04" db="EMBL/GenBank/DDBJ databases">
        <authorList>
            <consortium name="Pathogen Informatics"/>
        </authorList>
    </citation>
    <scope>NUCLEOTIDE SEQUENCE [LARGE SCALE GENOMIC DNA]</scope>
    <source>
        <strain evidence="1 2">NCTC9185</strain>
    </source>
</reference>
<dbReference type="Proteomes" id="UP000339249">
    <property type="component" value="Unassembled WGS sequence"/>
</dbReference>
<proteinExistence type="predicted"/>